<keyword evidence="1" id="KW-0472">Membrane</keyword>
<reference evidence="2" key="1">
    <citation type="journal article" date="2015" name="Nature">
        <title>Complex archaea that bridge the gap between prokaryotes and eukaryotes.</title>
        <authorList>
            <person name="Spang A."/>
            <person name="Saw J.H."/>
            <person name="Jorgensen S.L."/>
            <person name="Zaremba-Niedzwiedzka K."/>
            <person name="Martijn J."/>
            <person name="Lind A.E."/>
            <person name="van Eijk R."/>
            <person name="Schleper C."/>
            <person name="Guy L."/>
            <person name="Ettema T.J."/>
        </authorList>
    </citation>
    <scope>NUCLEOTIDE SEQUENCE</scope>
</reference>
<gene>
    <name evidence="2" type="ORF">LCGC14_1411510</name>
</gene>
<comment type="caution">
    <text evidence="2">The sequence shown here is derived from an EMBL/GenBank/DDBJ whole genome shotgun (WGS) entry which is preliminary data.</text>
</comment>
<organism evidence="2">
    <name type="scientific">marine sediment metagenome</name>
    <dbReference type="NCBI Taxonomy" id="412755"/>
    <lineage>
        <taxon>unclassified sequences</taxon>
        <taxon>metagenomes</taxon>
        <taxon>ecological metagenomes</taxon>
    </lineage>
</organism>
<dbReference type="AlphaFoldDB" id="A0A0F9M9J2"/>
<keyword evidence="1" id="KW-1133">Transmembrane helix</keyword>
<accession>A0A0F9M9J2</accession>
<dbReference type="EMBL" id="LAZR01009316">
    <property type="protein sequence ID" value="KKM73335.1"/>
    <property type="molecule type" value="Genomic_DNA"/>
</dbReference>
<name>A0A0F9M9J2_9ZZZZ</name>
<keyword evidence="1" id="KW-0812">Transmembrane</keyword>
<feature type="transmembrane region" description="Helical" evidence="1">
    <location>
        <begin position="39"/>
        <end position="58"/>
    </location>
</feature>
<evidence type="ECO:0000313" key="2">
    <source>
        <dbReference type="EMBL" id="KKM73335.1"/>
    </source>
</evidence>
<protein>
    <submittedName>
        <fullName evidence="2">Uncharacterized protein</fullName>
    </submittedName>
</protein>
<feature type="transmembrane region" description="Helical" evidence="1">
    <location>
        <begin position="7"/>
        <end position="27"/>
    </location>
</feature>
<sequence length="74" mass="7864">MDKYMKAIAAIALGVVVTMIIYAIWLVSGIGGESASSSVSIAVLVPSFSAVLISLMTAAKSKKEEEIRCRQMVE</sequence>
<proteinExistence type="predicted"/>
<evidence type="ECO:0000256" key="1">
    <source>
        <dbReference type="SAM" id="Phobius"/>
    </source>
</evidence>